<feature type="transmembrane region" description="Helical" evidence="7">
    <location>
        <begin position="393"/>
        <end position="415"/>
    </location>
</feature>
<dbReference type="GO" id="GO:0005412">
    <property type="term" value="F:D-glucose:sodium symporter activity"/>
    <property type="evidence" value="ECO:0007669"/>
    <property type="project" value="TreeGrafter"/>
</dbReference>
<gene>
    <name evidence="8" type="primary">sglT_4</name>
    <name evidence="8" type="ORF">Pla123a_18530</name>
</gene>
<dbReference type="EMBL" id="SJPO01000004">
    <property type="protein sequence ID" value="TWT77198.1"/>
    <property type="molecule type" value="Genomic_DNA"/>
</dbReference>
<dbReference type="Pfam" id="PF00474">
    <property type="entry name" value="SSF"/>
    <property type="match status" value="1"/>
</dbReference>
<evidence type="ECO:0000256" key="1">
    <source>
        <dbReference type="ARBA" id="ARBA00004141"/>
    </source>
</evidence>
<comment type="caution">
    <text evidence="8">The sequence shown here is derived from an EMBL/GenBank/DDBJ whole genome shotgun (WGS) entry which is preliminary data.</text>
</comment>
<feature type="transmembrane region" description="Helical" evidence="7">
    <location>
        <begin position="127"/>
        <end position="149"/>
    </location>
</feature>
<evidence type="ECO:0000256" key="2">
    <source>
        <dbReference type="ARBA" id="ARBA00006434"/>
    </source>
</evidence>
<feature type="transmembrane region" description="Helical" evidence="7">
    <location>
        <begin position="421"/>
        <end position="441"/>
    </location>
</feature>
<comment type="subcellular location">
    <subcellularLocation>
        <location evidence="1">Membrane</location>
        <topology evidence="1">Multi-pass membrane protein</topology>
    </subcellularLocation>
</comment>
<feature type="transmembrane region" description="Helical" evidence="7">
    <location>
        <begin position="78"/>
        <end position="98"/>
    </location>
</feature>
<reference evidence="8 9" key="1">
    <citation type="submission" date="2019-02" db="EMBL/GenBank/DDBJ databases">
        <title>Deep-cultivation of Planctomycetes and their phenomic and genomic characterization uncovers novel biology.</title>
        <authorList>
            <person name="Wiegand S."/>
            <person name="Jogler M."/>
            <person name="Boedeker C."/>
            <person name="Pinto D."/>
            <person name="Vollmers J."/>
            <person name="Rivas-Marin E."/>
            <person name="Kohn T."/>
            <person name="Peeters S.H."/>
            <person name="Heuer A."/>
            <person name="Rast P."/>
            <person name="Oberbeckmann S."/>
            <person name="Bunk B."/>
            <person name="Jeske O."/>
            <person name="Meyerdierks A."/>
            <person name="Storesund J.E."/>
            <person name="Kallscheuer N."/>
            <person name="Luecker S."/>
            <person name="Lage O.M."/>
            <person name="Pohl T."/>
            <person name="Merkel B.J."/>
            <person name="Hornburger P."/>
            <person name="Mueller R.-W."/>
            <person name="Bruemmer F."/>
            <person name="Labrenz M."/>
            <person name="Spormann A.M."/>
            <person name="Op Den Camp H."/>
            <person name="Overmann J."/>
            <person name="Amann R."/>
            <person name="Jetten M.S.M."/>
            <person name="Mascher T."/>
            <person name="Medema M.H."/>
            <person name="Devos D.P."/>
            <person name="Kaster A.-K."/>
            <person name="Ovreas L."/>
            <person name="Rohde M."/>
            <person name="Galperin M.Y."/>
            <person name="Jogler C."/>
        </authorList>
    </citation>
    <scope>NUCLEOTIDE SEQUENCE [LARGE SCALE GENOMIC DNA]</scope>
    <source>
        <strain evidence="8 9">Pla123a</strain>
    </source>
</reference>
<accession>A0A5C5YQW4</accession>
<dbReference type="PANTHER" id="PTHR11819:SF77">
    <property type="entry name" value="SODIUM_GLUCOSE COTRANSPORT PROTEIN"/>
    <property type="match status" value="1"/>
</dbReference>
<sequence length="598" mass="64612">MLLETLDLVIIAAVIAVTVLVGLWSSRQAGKNPDQYFLSGRGMSGWLLGISLVATTFSTDTPGLVTELVRTQGVAGNWAWWAFLLTGMLTVFLFARLWRRSGVATDLEFYELRYHGPAARLVRMFRALYLGLVFNGLVMAGVSIAAIKIGHVMLGFSTTEVLLYGGLTALILSTIGGFRAVVLTDCLLFGVAMAGSFAAAYFAVQHPAVGGFGQLFNHPEVAAKQAILPPWDWSTEESRNLLMTVLLMPLLVQWWSVWYPGAEPGGGGYMAQRMLAAKNENHSVGAVMLFNAAHYALRPWPWIVVALASLVAYPELADLERAFPDLDPAKLGHDLAYPAMLTQAPTGWRGVILASLLSAYVSTISTQLNWGASYITYDFYKPLTGGAASDKQLVVVGRVTTVVIMVLTSLLAVYLQTARQGFDLLLSVGAGTGLVFVLRWYWWRINAVSEIAAMIGSVLVAAFFQFTKHDFAPWQVMGLSVGVTTLIWLTATLLTRPEPDATLFSFLRLIRPRGPGWKRVYDRAAAEGHAIETDPRDSIRLGLLRMALGIAAIYGALFAIGKALYGESATAVALAVVAVVAGGALAVSFRRGAAVVRG</sequence>
<protein>
    <submittedName>
        <fullName evidence="8">Sodium/glucose cotransporter</fullName>
    </submittedName>
</protein>
<comment type="similarity">
    <text evidence="2 6">Belongs to the sodium:solute symporter (SSF) (TC 2.A.21) family.</text>
</comment>
<feature type="transmembrane region" description="Helical" evidence="7">
    <location>
        <begin position="543"/>
        <end position="565"/>
    </location>
</feature>
<evidence type="ECO:0000256" key="5">
    <source>
        <dbReference type="ARBA" id="ARBA00023136"/>
    </source>
</evidence>
<dbReference type="AlphaFoldDB" id="A0A5C5YQW4"/>
<feature type="transmembrane region" description="Helical" evidence="7">
    <location>
        <begin position="6"/>
        <end position="24"/>
    </location>
</feature>
<keyword evidence="9" id="KW-1185">Reference proteome</keyword>
<dbReference type="GO" id="GO:0005886">
    <property type="term" value="C:plasma membrane"/>
    <property type="evidence" value="ECO:0007669"/>
    <property type="project" value="TreeGrafter"/>
</dbReference>
<feature type="transmembrane region" description="Helical" evidence="7">
    <location>
        <begin position="186"/>
        <end position="204"/>
    </location>
</feature>
<dbReference type="CDD" id="cd11477">
    <property type="entry name" value="SLC5sbd_u1"/>
    <property type="match status" value="1"/>
</dbReference>
<feature type="transmembrane region" description="Helical" evidence="7">
    <location>
        <begin position="448"/>
        <end position="466"/>
    </location>
</feature>
<keyword evidence="3 7" id="KW-0812">Transmembrane</keyword>
<dbReference type="InterPro" id="IPR001734">
    <property type="entry name" value="Na/solute_symporter"/>
</dbReference>
<evidence type="ECO:0000313" key="9">
    <source>
        <dbReference type="Proteomes" id="UP000318478"/>
    </source>
</evidence>
<evidence type="ECO:0000256" key="7">
    <source>
        <dbReference type="SAM" id="Phobius"/>
    </source>
</evidence>
<name>A0A5C5YQW4_9BACT</name>
<feature type="transmembrane region" description="Helical" evidence="7">
    <location>
        <begin position="161"/>
        <end position="181"/>
    </location>
</feature>
<evidence type="ECO:0000256" key="3">
    <source>
        <dbReference type="ARBA" id="ARBA00022692"/>
    </source>
</evidence>
<keyword evidence="4 7" id="KW-1133">Transmembrane helix</keyword>
<keyword evidence="5 7" id="KW-0472">Membrane</keyword>
<proteinExistence type="inferred from homology"/>
<feature type="transmembrane region" description="Helical" evidence="7">
    <location>
        <begin position="472"/>
        <end position="494"/>
    </location>
</feature>
<dbReference type="Gene3D" id="1.20.1730.10">
    <property type="entry name" value="Sodium/glucose cotransporter"/>
    <property type="match status" value="1"/>
</dbReference>
<dbReference type="Proteomes" id="UP000318478">
    <property type="component" value="Unassembled WGS sequence"/>
</dbReference>
<dbReference type="PANTHER" id="PTHR11819">
    <property type="entry name" value="SOLUTE CARRIER FAMILY 5"/>
    <property type="match status" value="1"/>
</dbReference>
<dbReference type="PROSITE" id="PS50283">
    <property type="entry name" value="NA_SOLUT_SYMP_3"/>
    <property type="match status" value="1"/>
</dbReference>
<evidence type="ECO:0000313" key="8">
    <source>
        <dbReference type="EMBL" id="TWT77198.1"/>
    </source>
</evidence>
<evidence type="ECO:0000256" key="6">
    <source>
        <dbReference type="RuleBase" id="RU362091"/>
    </source>
</evidence>
<dbReference type="InterPro" id="IPR038377">
    <property type="entry name" value="Na/Glc_symporter_sf"/>
</dbReference>
<organism evidence="8 9">
    <name type="scientific">Posidoniimonas polymericola</name>
    <dbReference type="NCBI Taxonomy" id="2528002"/>
    <lineage>
        <taxon>Bacteria</taxon>
        <taxon>Pseudomonadati</taxon>
        <taxon>Planctomycetota</taxon>
        <taxon>Planctomycetia</taxon>
        <taxon>Pirellulales</taxon>
        <taxon>Lacipirellulaceae</taxon>
        <taxon>Posidoniimonas</taxon>
    </lineage>
</organism>
<feature type="transmembrane region" description="Helical" evidence="7">
    <location>
        <begin position="571"/>
        <end position="589"/>
    </location>
</feature>
<dbReference type="RefSeq" id="WP_146586131.1">
    <property type="nucleotide sequence ID" value="NZ_SJPO01000004.1"/>
</dbReference>
<dbReference type="OrthoDB" id="9814523at2"/>
<evidence type="ECO:0000256" key="4">
    <source>
        <dbReference type="ARBA" id="ARBA00022989"/>
    </source>
</evidence>
<feature type="transmembrane region" description="Helical" evidence="7">
    <location>
        <begin position="36"/>
        <end position="58"/>
    </location>
</feature>